<dbReference type="RefSeq" id="WP_248152522.1">
    <property type="nucleotide sequence ID" value="NZ_JALNMJ010000003.1"/>
</dbReference>
<proteinExistence type="inferred from homology"/>
<evidence type="ECO:0000313" key="9">
    <source>
        <dbReference type="Proteomes" id="UP001431221"/>
    </source>
</evidence>
<dbReference type="CDD" id="cd06530">
    <property type="entry name" value="S26_SPase_I"/>
    <property type="match status" value="1"/>
</dbReference>
<evidence type="ECO:0000256" key="1">
    <source>
        <dbReference type="ARBA" id="ARBA00000677"/>
    </source>
</evidence>
<dbReference type="InterPro" id="IPR019533">
    <property type="entry name" value="Peptidase_S26"/>
</dbReference>
<dbReference type="PRINTS" id="PR00727">
    <property type="entry name" value="LEADERPTASE"/>
</dbReference>
<accession>A0ABT0GR22</accession>
<dbReference type="GO" id="GO:0009003">
    <property type="term" value="F:signal peptidase activity"/>
    <property type="evidence" value="ECO:0007669"/>
    <property type="project" value="UniProtKB-EC"/>
</dbReference>
<keyword evidence="9" id="KW-1185">Reference proteome</keyword>
<gene>
    <name evidence="8" type="primary">lepB</name>
    <name evidence="8" type="ORF">M0H32_06850</name>
</gene>
<dbReference type="Proteomes" id="UP001431221">
    <property type="component" value="Unassembled WGS sequence"/>
</dbReference>
<comment type="subcellular location">
    <subcellularLocation>
        <location evidence="6">Membrane</location>
        <topology evidence="6">Single-pass type II membrane protein</topology>
    </subcellularLocation>
</comment>
<evidence type="ECO:0000256" key="6">
    <source>
        <dbReference type="RuleBase" id="RU362042"/>
    </source>
</evidence>
<evidence type="ECO:0000256" key="2">
    <source>
        <dbReference type="ARBA" id="ARBA00009370"/>
    </source>
</evidence>
<protein>
    <recommendedName>
        <fullName evidence="4 6">Signal peptidase I</fullName>
        <ecNumber evidence="3 6">3.4.21.89</ecNumber>
    </recommendedName>
</protein>
<dbReference type="PANTHER" id="PTHR43390:SF1">
    <property type="entry name" value="CHLOROPLAST PROCESSING PEPTIDASE"/>
    <property type="match status" value="1"/>
</dbReference>
<dbReference type="NCBIfam" id="TIGR02227">
    <property type="entry name" value="sigpep_I_bact"/>
    <property type="match status" value="1"/>
</dbReference>
<dbReference type="InterPro" id="IPR019758">
    <property type="entry name" value="Pept_S26A_signal_pept_1_CS"/>
</dbReference>
<dbReference type="InterPro" id="IPR000223">
    <property type="entry name" value="Pept_S26A_signal_pept_1"/>
</dbReference>
<dbReference type="Gene3D" id="2.10.109.10">
    <property type="entry name" value="Umud Fragment, subunit A"/>
    <property type="match status" value="1"/>
</dbReference>
<evidence type="ECO:0000256" key="3">
    <source>
        <dbReference type="ARBA" id="ARBA00013208"/>
    </source>
</evidence>
<evidence type="ECO:0000259" key="7">
    <source>
        <dbReference type="Pfam" id="PF10502"/>
    </source>
</evidence>
<sequence>MASSRTSYLVPGLLLVAVILLGLAISWNNFFLLRVKPYSMPAGSMEPTLEVGDMFLVEQLSPAVGESKVPVRGDIVVFFLPGDPRIAYVKRLIGLPGDNLQMHEGKVILNGTPLTYDRIDDYVGENASGAKVSVQRYRETLPGGRVYEILDLTPDGMMDNTNTYSVPEGHVFVLGDNRDNSIDSRFKGQVGFVPIENVSGVAKDVYFSGAGEQFTWRSVVPSGKGASLER</sequence>
<dbReference type="PROSITE" id="PS00761">
    <property type="entry name" value="SPASE_I_3"/>
    <property type="match status" value="1"/>
</dbReference>
<evidence type="ECO:0000256" key="4">
    <source>
        <dbReference type="ARBA" id="ARBA00019232"/>
    </source>
</evidence>
<dbReference type="EC" id="3.4.21.89" evidence="3 6"/>
<evidence type="ECO:0000313" key="8">
    <source>
        <dbReference type="EMBL" id="MCK7611872.1"/>
    </source>
</evidence>
<evidence type="ECO:0000256" key="5">
    <source>
        <dbReference type="ARBA" id="ARBA00022801"/>
    </source>
</evidence>
<comment type="similarity">
    <text evidence="2 6">Belongs to the peptidase S26 family.</text>
</comment>
<dbReference type="InterPro" id="IPR036286">
    <property type="entry name" value="LexA/Signal_pep-like_sf"/>
</dbReference>
<keyword evidence="5 6" id="KW-0378">Hydrolase</keyword>
<dbReference type="InterPro" id="IPR019757">
    <property type="entry name" value="Pept_S26A_signal_pept_1_Lys-AS"/>
</dbReference>
<comment type="caution">
    <text evidence="8">The sequence shown here is derived from an EMBL/GenBank/DDBJ whole genome shotgun (WGS) entry which is preliminary data.</text>
</comment>
<organism evidence="8 9">
    <name type="scientific">Roseibium sediminicola</name>
    <dbReference type="NCBI Taxonomy" id="2933272"/>
    <lineage>
        <taxon>Bacteria</taxon>
        <taxon>Pseudomonadati</taxon>
        <taxon>Pseudomonadota</taxon>
        <taxon>Alphaproteobacteria</taxon>
        <taxon>Hyphomicrobiales</taxon>
        <taxon>Stappiaceae</taxon>
        <taxon>Roseibium</taxon>
    </lineage>
</organism>
<dbReference type="Pfam" id="PF10502">
    <property type="entry name" value="Peptidase_S26"/>
    <property type="match status" value="1"/>
</dbReference>
<dbReference type="SUPFAM" id="SSF51306">
    <property type="entry name" value="LexA/Signal peptidase"/>
    <property type="match status" value="1"/>
</dbReference>
<reference evidence="8" key="1">
    <citation type="submission" date="2022-04" db="EMBL/GenBank/DDBJ databases">
        <title>Roseibium sp. CAU 1639 isolated from mud.</title>
        <authorList>
            <person name="Kim W."/>
        </authorList>
    </citation>
    <scope>NUCLEOTIDE SEQUENCE</scope>
    <source>
        <strain evidence="8">CAU 1639</strain>
    </source>
</reference>
<dbReference type="PROSITE" id="PS00760">
    <property type="entry name" value="SPASE_I_2"/>
    <property type="match status" value="1"/>
</dbReference>
<feature type="domain" description="Peptidase S26" evidence="7">
    <location>
        <begin position="16"/>
        <end position="206"/>
    </location>
</feature>
<comment type="catalytic activity">
    <reaction evidence="1 6">
        <text>Cleavage of hydrophobic, N-terminal signal or leader sequences from secreted and periplasmic proteins.</text>
        <dbReference type="EC" id="3.4.21.89"/>
    </reaction>
</comment>
<name>A0ABT0GR22_9HYPH</name>
<keyword evidence="6" id="KW-0645">Protease</keyword>
<dbReference type="EMBL" id="JALNMJ010000003">
    <property type="protein sequence ID" value="MCK7611872.1"/>
    <property type="molecule type" value="Genomic_DNA"/>
</dbReference>
<dbReference type="PANTHER" id="PTHR43390">
    <property type="entry name" value="SIGNAL PEPTIDASE I"/>
    <property type="match status" value="1"/>
</dbReference>